<comment type="similarity">
    <text evidence="2 5">Belongs to the calreticulin family.</text>
</comment>
<evidence type="ECO:0000256" key="1">
    <source>
        <dbReference type="ARBA" id="ARBA00004240"/>
    </source>
</evidence>
<dbReference type="InterPro" id="IPR001580">
    <property type="entry name" value="Calret/calnex"/>
</dbReference>
<dbReference type="GO" id="GO:0006457">
    <property type="term" value="P:protein folding"/>
    <property type="evidence" value="ECO:0007669"/>
    <property type="project" value="InterPro"/>
</dbReference>
<protein>
    <submittedName>
        <fullName evidence="6">Calreticulin family protein</fullName>
    </submittedName>
</protein>
<dbReference type="Pfam" id="PF00262">
    <property type="entry name" value="Calreticulin"/>
    <property type="match status" value="1"/>
</dbReference>
<accession>L0AUJ9</accession>
<dbReference type="InterPro" id="IPR013320">
    <property type="entry name" value="ConA-like_dom_sf"/>
</dbReference>
<evidence type="ECO:0000256" key="3">
    <source>
        <dbReference type="ARBA" id="ARBA00022824"/>
    </source>
</evidence>
<dbReference type="GO" id="GO:0036503">
    <property type="term" value="P:ERAD pathway"/>
    <property type="evidence" value="ECO:0007669"/>
    <property type="project" value="TreeGrafter"/>
</dbReference>
<name>L0AUJ9_COPFO</name>
<dbReference type="PANTHER" id="PTHR11073:SF1">
    <property type="entry name" value="CALNEXIN 14D-RELATED"/>
    <property type="match status" value="1"/>
</dbReference>
<sequence length="268" mass="31747">MCIFLVFDFLLTLRFYRKKDKRGFPLLPDCQLVYYQNFPSYDLLNNFFISEVPGYDGEIKITRSPAWPSRFHENSLGFRSSKKSHAIAIPTNFSLPDSDTFLLQYETRNNLLMTCNTQFITLFEEFPGKSFSNQSKFFLEFGPEVCGKSLNHVRFRIKNSQLRENILIPADDVTHQYTLIIRENGTFEIMIDTRSLFNGTFKDHFEPEFENVVFPQISGYGFNSWMEYPSTFYTNILIGTNEKEIKKWNKQDFARRQRIQIQKNEERI</sequence>
<dbReference type="Gene3D" id="2.60.120.200">
    <property type="match status" value="1"/>
</dbReference>
<dbReference type="SUPFAM" id="SSF49899">
    <property type="entry name" value="Concanavalin A-like lectins/glucanases"/>
    <property type="match status" value="1"/>
</dbReference>
<dbReference type="AlphaFoldDB" id="L0AUJ9"/>
<evidence type="ECO:0000256" key="2">
    <source>
        <dbReference type="ARBA" id="ARBA00010983"/>
    </source>
</evidence>
<proteinExistence type="evidence at transcript level"/>
<keyword evidence="3 5" id="KW-0256">Endoplasmic reticulum</keyword>
<feature type="disulfide bond" evidence="4">
    <location>
        <begin position="115"/>
        <end position="146"/>
    </location>
</feature>
<evidence type="ECO:0000256" key="5">
    <source>
        <dbReference type="RuleBase" id="RU362126"/>
    </source>
</evidence>
<evidence type="ECO:0000313" key="6">
    <source>
        <dbReference type="EMBL" id="AFZ78863.1"/>
    </source>
</evidence>
<dbReference type="EMBL" id="JX915897">
    <property type="protein sequence ID" value="AFZ78863.1"/>
    <property type="molecule type" value="mRNA"/>
</dbReference>
<keyword evidence="5" id="KW-0143">Chaperone</keyword>
<keyword evidence="4" id="KW-1015">Disulfide bond</keyword>
<evidence type="ECO:0000256" key="4">
    <source>
        <dbReference type="PIRSR" id="PIRSR601580-3"/>
    </source>
</evidence>
<reference evidence="6" key="1">
    <citation type="submission" date="2012-10" db="EMBL/GenBank/DDBJ databases">
        <title>Immune-Related transcriptome of Coptotermes formosanus Shiraki workers: the defense mechanism.</title>
        <authorList>
            <person name="Hussain A."/>
            <person name="Li Y.F."/>
            <person name="Cheng Y."/>
            <person name="Liu Y."/>
            <person name="Chen C.C."/>
            <person name="Wen S.Y."/>
        </authorList>
    </citation>
    <scope>NUCLEOTIDE SEQUENCE</scope>
</reference>
<dbReference type="GO" id="GO:0051082">
    <property type="term" value="F:unfolded protein binding"/>
    <property type="evidence" value="ECO:0007669"/>
    <property type="project" value="InterPro"/>
</dbReference>
<comment type="subcellular location">
    <subcellularLocation>
        <location evidence="1">Endoplasmic reticulum</location>
    </subcellularLocation>
</comment>
<organism evidence="6">
    <name type="scientific">Coptotermes formosanus</name>
    <name type="common">Formosan subterranean termite</name>
    <dbReference type="NCBI Taxonomy" id="36987"/>
    <lineage>
        <taxon>Eukaryota</taxon>
        <taxon>Metazoa</taxon>
        <taxon>Ecdysozoa</taxon>
        <taxon>Arthropoda</taxon>
        <taxon>Hexapoda</taxon>
        <taxon>Insecta</taxon>
        <taxon>Pterygota</taxon>
        <taxon>Neoptera</taxon>
        <taxon>Polyneoptera</taxon>
        <taxon>Dictyoptera</taxon>
        <taxon>Blattodea</taxon>
        <taxon>Blattoidea</taxon>
        <taxon>Termitoidae</taxon>
        <taxon>Rhinotermitidae</taxon>
        <taxon>Coptotermes</taxon>
    </lineage>
</organism>
<dbReference type="GO" id="GO:0005789">
    <property type="term" value="C:endoplasmic reticulum membrane"/>
    <property type="evidence" value="ECO:0007669"/>
    <property type="project" value="TreeGrafter"/>
</dbReference>
<dbReference type="GO" id="GO:0005509">
    <property type="term" value="F:calcium ion binding"/>
    <property type="evidence" value="ECO:0007669"/>
    <property type="project" value="InterPro"/>
</dbReference>
<dbReference type="PANTHER" id="PTHR11073">
    <property type="entry name" value="CALRETICULIN AND CALNEXIN"/>
    <property type="match status" value="1"/>
</dbReference>